<protein>
    <submittedName>
        <fullName evidence="1">Uncharacterized protein</fullName>
    </submittedName>
</protein>
<dbReference type="EMBL" id="AP014860">
    <property type="protein sequence ID" value="BAX56923.1"/>
    <property type="molecule type" value="Genomic_DNA"/>
</dbReference>
<accession>A0A1Y1B9V8</accession>
<organism evidence="1">
    <name type="scientific">Vibrio parahaemolyticus</name>
    <dbReference type="NCBI Taxonomy" id="670"/>
    <lineage>
        <taxon>Bacteria</taxon>
        <taxon>Pseudomonadati</taxon>
        <taxon>Pseudomonadota</taxon>
        <taxon>Gammaproteobacteria</taxon>
        <taxon>Vibrionales</taxon>
        <taxon>Vibrionaceae</taxon>
        <taxon>Vibrio</taxon>
    </lineage>
</organism>
<keyword evidence="1" id="KW-0614">Plasmid</keyword>
<dbReference type="RefSeq" id="WP_238842326.1">
    <property type="nucleotide sequence ID" value="NZ_AP014860.1"/>
</dbReference>
<name>A0A1Y1B9V8_VIBPH</name>
<geneLocation type="plasmid" evidence="1">
    <name>pVPE61a</name>
</geneLocation>
<reference evidence="1" key="1">
    <citation type="journal article" date="2017" name="Infect. Genet. Evol.">
        <title>Plasmid dynamics in Vibrio parahaemolyticus strains related to shrimp Acute Hepatopancreatic Necrosis Syndrome (AHPNS).</title>
        <authorList>
            <person name="Theethakaew C."/>
            <person name="Nakamura S."/>
            <person name="Motooka D."/>
            <person name="Matsuda S."/>
            <person name="Kodama T."/>
            <person name="Chonsin K."/>
            <person name="Suthienkul O."/>
            <person name="Iida T."/>
        </authorList>
    </citation>
    <scope>NUCLEOTIDE SEQUENCE</scope>
    <source>
        <strain evidence="1">VPE61</strain>
        <plasmid evidence="1">pVPE61a</plasmid>
    </source>
</reference>
<dbReference type="AlphaFoldDB" id="A0A1Y1B9V8"/>
<sequence length="125" mass="14052">MCLLERKNNETQHHETPFTLCASGHDAAKRCVSQDYLDHKANADQVQKQMEDARSKNATPLGNVQYLTKTARSGHAIKQDKAPKWLQQEVRIKANQLPLSLVLSMLVQGTNVEVSFDPDVNPNTR</sequence>
<proteinExistence type="predicted"/>
<evidence type="ECO:0000313" key="1">
    <source>
        <dbReference type="EMBL" id="BAX56923.1"/>
    </source>
</evidence>